<dbReference type="GO" id="GO:0016874">
    <property type="term" value="F:ligase activity"/>
    <property type="evidence" value="ECO:0007669"/>
    <property type="project" value="UniProtKB-KW"/>
</dbReference>
<evidence type="ECO:0000313" key="2">
    <source>
        <dbReference type="EMBL" id="MBW7458749.1"/>
    </source>
</evidence>
<keyword evidence="3" id="KW-1185">Reference proteome</keyword>
<feature type="domain" description="Biotin protein ligase C-terminal" evidence="1">
    <location>
        <begin position="1"/>
        <end position="41"/>
    </location>
</feature>
<accession>A0ABS7CCT6</accession>
<dbReference type="Gene3D" id="2.30.30.100">
    <property type="match status" value="1"/>
</dbReference>
<comment type="caution">
    <text evidence="2">The sequence shown here is derived from an EMBL/GenBank/DDBJ whole genome shotgun (WGS) entry which is preliminary data.</text>
</comment>
<dbReference type="Proteomes" id="UP001519887">
    <property type="component" value="Unassembled WGS sequence"/>
</dbReference>
<reference evidence="2 3" key="1">
    <citation type="submission" date="2021-07" db="EMBL/GenBank/DDBJ databases">
        <title>Paenibacillus radiodurans sp. nov., isolated from the southeastern edge of Tengger Desert.</title>
        <authorList>
            <person name="Zhang G."/>
        </authorList>
    </citation>
    <scope>NUCLEOTIDE SEQUENCE [LARGE SCALE GENOMIC DNA]</scope>
    <source>
        <strain evidence="2 3">CCM 7311</strain>
    </source>
</reference>
<dbReference type="SUPFAM" id="SSF50037">
    <property type="entry name" value="C-terminal domain of transcriptional repressors"/>
    <property type="match status" value="1"/>
</dbReference>
<dbReference type="InterPro" id="IPR008988">
    <property type="entry name" value="Transcriptional_repressor_C"/>
</dbReference>
<organism evidence="2 3">
    <name type="scientific">Paenibacillus sepulcri</name>
    <dbReference type="NCBI Taxonomy" id="359917"/>
    <lineage>
        <taxon>Bacteria</taxon>
        <taxon>Bacillati</taxon>
        <taxon>Bacillota</taxon>
        <taxon>Bacilli</taxon>
        <taxon>Bacillales</taxon>
        <taxon>Paenibacillaceae</taxon>
        <taxon>Paenibacillus</taxon>
    </lineage>
</organism>
<feature type="non-terminal residue" evidence="2">
    <location>
        <position position="1"/>
    </location>
</feature>
<evidence type="ECO:0000313" key="3">
    <source>
        <dbReference type="Proteomes" id="UP001519887"/>
    </source>
</evidence>
<dbReference type="EMBL" id="JAHZIK010001328">
    <property type="protein sequence ID" value="MBW7458749.1"/>
    <property type="molecule type" value="Genomic_DNA"/>
</dbReference>
<name>A0ABS7CCT6_9BACL</name>
<evidence type="ECO:0000259" key="1">
    <source>
        <dbReference type="Pfam" id="PF02237"/>
    </source>
</evidence>
<keyword evidence="2" id="KW-0436">Ligase</keyword>
<dbReference type="Pfam" id="PF02237">
    <property type="entry name" value="BPL_C"/>
    <property type="match status" value="1"/>
</dbReference>
<sequence>RLTTPSGVVEGMPIGLDDRGALLVQCSDGSVVPVFSADISFPSANR</sequence>
<proteinExistence type="predicted"/>
<protein>
    <submittedName>
        <fullName evidence="2">Biotin--[acetyl-CoA-carboxylase] ligase</fullName>
    </submittedName>
</protein>
<gene>
    <name evidence="2" type="ORF">K0U00_32360</name>
</gene>
<dbReference type="InterPro" id="IPR003142">
    <property type="entry name" value="BPL_C"/>
</dbReference>